<keyword evidence="1" id="KW-0732">Signal</keyword>
<name>A0A7M7NHJ0_STRPU</name>
<dbReference type="EnsemblMetazoa" id="XM_030980846">
    <property type="protein sequence ID" value="XP_030836706"/>
    <property type="gene ID" value="LOC105438923"/>
</dbReference>
<reference evidence="3" key="2">
    <citation type="submission" date="2021-01" db="UniProtKB">
        <authorList>
            <consortium name="EnsemblMetazoa"/>
        </authorList>
    </citation>
    <scope>IDENTIFICATION</scope>
</reference>
<keyword evidence="4" id="KW-1185">Reference proteome</keyword>
<evidence type="ECO:0000313" key="3">
    <source>
        <dbReference type="EnsemblMetazoa" id="XP_030836706"/>
    </source>
</evidence>
<dbReference type="InParanoid" id="A0A7M7NHJ0"/>
<evidence type="ECO:0000256" key="1">
    <source>
        <dbReference type="SAM" id="SignalP"/>
    </source>
</evidence>
<dbReference type="InterPro" id="IPR016186">
    <property type="entry name" value="C-type_lectin-like/link_sf"/>
</dbReference>
<accession>A0A7M7NHJ0</accession>
<dbReference type="InterPro" id="IPR001304">
    <property type="entry name" value="C-type_lectin-like"/>
</dbReference>
<dbReference type="KEGG" id="spu:105438923"/>
<feature type="chain" id="PRO_5029467154" description="C-type lectin domain-containing protein" evidence="1">
    <location>
        <begin position="20"/>
        <end position="240"/>
    </location>
</feature>
<dbReference type="Proteomes" id="UP000007110">
    <property type="component" value="Unassembled WGS sequence"/>
</dbReference>
<dbReference type="PANTHER" id="PTHR22801">
    <property type="entry name" value="LITHOSTATHINE"/>
    <property type="match status" value="1"/>
</dbReference>
<protein>
    <recommendedName>
        <fullName evidence="2">C-type lectin domain-containing protein</fullName>
    </recommendedName>
</protein>
<evidence type="ECO:0000313" key="4">
    <source>
        <dbReference type="Proteomes" id="UP000007110"/>
    </source>
</evidence>
<dbReference type="Gene3D" id="3.50.4.10">
    <property type="entry name" value="Hepatocyte Growth Factor"/>
    <property type="match status" value="1"/>
</dbReference>
<dbReference type="AlphaFoldDB" id="A0A7M7NHJ0"/>
<dbReference type="Pfam" id="PF00024">
    <property type="entry name" value="PAN_1"/>
    <property type="match status" value="1"/>
</dbReference>
<dbReference type="PROSITE" id="PS50041">
    <property type="entry name" value="C_TYPE_LECTIN_2"/>
    <property type="match status" value="1"/>
</dbReference>
<dbReference type="PANTHER" id="PTHR22801:SF63">
    <property type="entry name" value="C-TYPE LECTIN DOMAIN-CONTAINING PROTEIN"/>
    <property type="match status" value="1"/>
</dbReference>
<sequence length="240" mass="26530">MLVFLIILLGSSTIQRTDALCPSGWESIGHGCYKYLGDAKFTYSEAVSRCSSIGGTLFVPNSNDELHAVTRARNPYPYWVGCTYEAMEGTFPCEDGTQLDVNSTWWATSWAPNTRPPNTTNSCLFYSYNYSGLVKVHCHLTGETLCEAKPKTTPNKSAGFFSIAKDNDGRPLIGHCLTDHVIKTVPAKTKLRCAAECIHEAGCKSINYKDGVCELNEETRASVLSSYFSQYDGCSYYELI</sequence>
<dbReference type="SMART" id="SM00034">
    <property type="entry name" value="CLECT"/>
    <property type="match status" value="1"/>
</dbReference>
<feature type="signal peptide" evidence="1">
    <location>
        <begin position="1"/>
        <end position="19"/>
    </location>
</feature>
<dbReference type="OMA" id="KENDVIW"/>
<dbReference type="CDD" id="cd01099">
    <property type="entry name" value="PAN_AP_HGF"/>
    <property type="match status" value="1"/>
</dbReference>
<dbReference type="GeneID" id="105438923"/>
<dbReference type="CDD" id="cd00037">
    <property type="entry name" value="CLECT"/>
    <property type="match status" value="1"/>
</dbReference>
<dbReference type="RefSeq" id="XP_030836706.1">
    <property type="nucleotide sequence ID" value="XM_030980846.1"/>
</dbReference>
<dbReference type="Gene3D" id="3.10.100.10">
    <property type="entry name" value="Mannose-Binding Protein A, subunit A"/>
    <property type="match status" value="1"/>
</dbReference>
<organism evidence="3 4">
    <name type="scientific">Strongylocentrotus purpuratus</name>
    <name type="common">Purple sea urchin</name>
    <dbReference type="NCBI Taxonomy" id="7668"/>
    <lineage>
        <taxon>Eukaryota</taxon>
        <taxon>Metazoa</taxon>
        <taxon>Echinodermata</taxon>
        <taxon>Eleutherozoa</taxon>
        <taxon>Echinozoa</taxon>
        <taxon>Echinoidea</taxon>
        <taxon>Euechinoidea</taxon>
        <taxon>Echinacea</taxon>
        <taxon>Camarodonta</taxon>
        <taxon>Echinidea</taxon>
        <taxon>Strongylocentrotidae</taxon>
        <taxon>Strongylocentrotus</taxon>
    </lineage>
</organism>
<dbReference type="InterPro" id="IPR016187">
    <property type="entry name" value="CTDL_fold"/>
</dbReference>
<dbReference type="OrthoDB" id="9906043at2759"/>
<dbReference type="SUPFAM" id="SSF56436">
    <property type="entry name" value="C-type lectin-like"/>
    <property type="match status" value="1"/>
</dbReference>
<proteinExistence type="predicted"/>
<dbReference type="Pfam" id="PF00059">
    <property type="entry name" value="Lectin_C"/>
    <property type="match status" value="1"/>
</dbReference>
<reference evidence="4" key="1">
    <citation type="submission" date="2015-02" db="EMBL/GenBank/DDBJ databases">
        <title>Genome sequencing for Strongylocentrotus purpuratus.</title>
        <authorList>
            <person name="Murali S."/>
            <person name="Liu Y."/>
            <person name="Vee V."/>
            <person name="English A."/>
            <person name="Wang M."/>
            <person name="Skinner E."/>
            <person name="Han Y."/>
            <person name="Muzny D.M."/>
            <person name="Worley K.C."/>
            <person name="Gibbs R.A."/>
        </authorList>
    </citation>
    <scope>NUCLEOTIDE SEQUENCE</scope>
</reference>
<dbReference type="InterPro" id="IPR003609">
    <property type="entry name" value="Pan_app"/>
</dbReference>
<dbReference type="InterPro" id="IPR050801">
    <property type="entry name" value="Ca-Dep_Lectins_ImmuneDev"/>
</dbReference>
<evidence type="ECO:0000259" key="2">
    <source>
        <dbReference type="PROSITE" id="PS50041"/>
    </source>
</evidence>
<feature type="domain" description="C-type lectin" evidence="2">
    <location>
        <begin position="28"/>
        <end position="147"/>
    </location>
</feature>